<sequence>MTDTPATGVRVAESNMRITISDRDARAAGAAAKMRTDVVDKEVGRWRDRSQGYG</sequence>
<dbReference type="EMBL" id="AP022606">
    <property type="protein sequence ID" value="BBZ12603.1"/>
    <property type="molecule type" value="Genomic_DNA"/>
</dbReference>
<accession>A0ABN6B7K5</accession>
<evidence type="ECO:0000313" key="2">
    <source>
        <dbReference type="Proteomes" id="UP000467379"/>
    </source>
</evidence>
<dbReference type="Proteomes" id="UP000467379">
    <property type="component" value="Chromosome"/>
</dbReference>
<reference evidence="1 2" key="1">
    <citation type="journal article" date="2019" name="Emerg. Microbes Infect.">
        <title>Comprehensive subspecies identification of 175 nontuberculous mycobacteria species based on 7547 genomic profiles.</title>
        <authorList>
            <person name="Matsumoto Y."/>
            <person name="Kinjo T."/>
            <person name="Motooka D."/>
            <person name="Nabeya D."/>
            <person name="Jung N."/>
            <person name="Uechi K."/>
            <person name="Horii T."/>
            <person name="Iida T."/>
            <person name="Fujita J."/>
            <person name="Nakamura S."/>
        </authorList>
    </citation>
    <scope>NUCLEOTIDE SEQUENCE [LARGE SCALE GENOMIC DNA]</scope>
    <source>
        <strain evidence="1 2">JCM 12687</strain>
    </source>
</reference>
<gene>
    <name evidence="1" type="ORF">MBRA_27980</name>
</gene>
<evidence type="ECO:0008006" key="3">
    <source>
        <dbReference type="Google" id="ProtNLM"/>
    </source>
</evidence>
<evidence type="ECO:0000313" key="1">
    <source>
        <dbReference type="EMBL" id="BBZ12603.1"/>
    </source>
</evidence>
<organism evidence="1 2">
    <name type="scientific">Mycobacterium branderi</name>
    <dbReference type="NCBI Taxonomy" id="43348"/>
    <lineage>
        <taxon>Bacteria</taxon>
        <taxon>Bacillati</taxon>
        <taxon>Actinomycetota</taxon>
        <taxon>Actinomycetes</taxon>
        <taxon>Mycobacteriales</taxon>
        <taxon>Mycobacteriaceae</taxon>
        <taxon>Mycobacterium</taxon>
    </lineage>
</organism>
<proteinExistence type="predicted"/>
<keyword evidence="2" id="KW-1185">Reference proteome</keyword>
<protein>
    <recommendedName>
        <fullName evidence="3">WXG100 family type VII secretion target</fullName>
    </recommendedName>
</protein>
<name>A0ABN6B7K5_9MYCO</name>